<name>A0A172WDX2_BUCSC</name>
<keyword evidence="5 12" id="KW-0547">Nucleotide-binding</keyword>
<feature type="binding site" evidence="12">
    <location>
        <begin position="380"/>
        <end position="383"/>
    </location>
    <ligand>
        <name>L-glutamine</name>
        <dbReference type="ChEBI" id="CHEBI:58359"/>
    </ligand>
</feature>
<comment type="catalytic activity">
    <reaction evidence="12">
        <text>L-glutamine + H2O = L-glutamate + NH4(+)</text>
        <dbReference type="Rhea" id="RHEA:15889"/>
        <dbReference type="ChEBI" id="CHEBI:15377"/>
        <dbReference type="ChEBI" id="CHEBI:28938"/>
        <dbReference type="ChEBI" id="CHEBI:29985"/>
        <dbReference type="ChEBI" id="CHEBI:58359"/>
    </reaction>
</comment>
<dbReference type="Gene3D" id="3.40.50.300">
    <property type="entry name" value="P-loop containing nucleotide triphosphate hydrolases"/>
    <property type="match status" value="1"/>
</dbReference>
<dbReference type="RefSeq" id="WP_075474265.1">
    <property type="nucleotide sequence ID" value="NZ_CP011299.1"/>
</dbReference>
<proteinExistence type="inferred from homology"/>
<feature type="binding site" evidence="12">
    <location>
        <begin position="187"/>
        <end position="192"/>
    </location>
    <ligand>
        <name>CTP</name>
        <dbReference type="ChEBI" id="CHEBI:37563"/>
        <note>allosteric inhibitor</note>
    </ligand>
</feature>
<evidence type="ECO:0000313" key="15">
    <source>
        <dbReference type="EMBL" id="ANF17142.1"/>
    </source>
</evidence>
<feature type="active site" evidence="12">
    <location>
        <position position="512"/>
    </location>
</feature>
<comment type="subunit">
    <text evidence="12">Homotetramer.</text>
</comment>
<comment type="pathway">
    <text evidence="1 12">Pyrimidine metabolism; CTP biosynthesis via de novo pathway; CTP from UDP: step 2/2.</text>
</comment>
<evidence type="ECO:0000256" key="5">
    <source>
        <dbReference type="ARBA" id="ARBA00022741"/>
    </source>
</evidence>
<organism evidence="15 16">
    <name type="scientific">Buchnera aphidicola subsp. Schlechtendalia chinensis</name>
    <dbReference type="NCBI Taxonomy" id="118110"/>
    <lineage>
        <taxon>Bacteria</taxon>
        <taxon>Pseudomonadati</taxon>
        <taxon>Pseudomonadota</taxon>
        <taxon>Gammaproteobacteria</taxon>
        <taxon>Enterobacterales</taxon>
        <taxon>Erwiniaceae</taxon>
        <taxon>Buchnera</taxon>
    </lineage>
</organism>
<feature type="region of interest" description="Amidoligase domain" evidence="12">
    <location>
        <begin position="1"/>
        <end position="266"/>
    </location>
</feature>
<dbReference type="InterPro" id="IPR017456">
    <property type="entry name" value="CTP_synthase_N"/>
</dbReference>
<reference evidence="15 16" key="1">
    <citation type="submission" date="2015-04" db="EMBL/GenBank/DDBJ databases">
        <title>Buchnera aphidicola assembly.</title>
        <authorList>
            <person name="Zhang Y."/>
        </authorList>
    </citation>
    <scope>NUCLEOTIDE SEQUENCE [LARGE SCALE GENOMIC DNA]</scope>
    <source>
        <strain evidence="15 16">SC</strain>
    </source>
</reference>
<accession>A0A172WDX2</accession>
<feature type="binding site" evidence="12">
    <location>
        <position position="14"/>
    </location>
    <ligand>
        <name>UTP</name>
        <dbReference type="ChEBI" id="CHEBI:46398"/>
    </ligand>
</feature>
<dbReference type="PROSITE" id="PS51273">
    <property type="entry name" value="GATASE_TYPE_1"/>
    <property type="match status" value="1"/>
</dbReference>
<dbReference type="FunFam" id="3.40.50.300:FF:000009">
    <property type="entry name" value="CTP synthase"/>
    <property type="match status" value="1"/>
</dbReference>
<keyword evidence="6 12" id="KW-0067">ATP-binding</keyword>
<dbReference type="EMBL" id="CP011299">
    <property type="protein sequence ID" value="ANF17142.1"/>
    <property type="molecule type" value="Genomic_DNA"/>
</dbReference>
<dbReference type="Pfam" id="PF06418">
    <property type="entry name" value="CTP_synth_N"/>
    <property type="match status" value="1"/>
</dbReference>
<dbReference type="SUPFAM" id="SSF52317">
    <property type="entry name" value="Class I glutamine amidotransferase-like"/>
    <property type="match status" value="1"/>
</dbReference>
<evidence type="ECO:0000256" key="9">
    <source>
        <dbReference type="ARBA" id="ARBA00022975"/>
    </source>
</evidence>
<keyword evidence="9 12" id="KW-0665">Pyrimidine biosynthesis</keyword>
<keyword evidence="8 12" id="KW-0315">Glutamine amidotransferase</keyword>
<gene>
    <name evidence="12 15" type="primary">pyrG</name>
    <name evidence="15" type="ORF">XW81_01915</name>
</gene>
<dbReference type="GO" id="GO:0003883">
    <property type="term" value="F:CTP synthase activity"/>
    <property type="evidence" value="ECO:0007669"/>
    <property type="project" value="UniProtKB-UniRule"/>
</dbReference>
<comment type="catalytic activity">
    <reaction evidence="12">
        <text>UTP + NH4(+) + ATP = CTP + ADP + phosphate + 2 H(+)</text>
        <dbReference type="Rhea" id="RHEA:16597"/>
        <dbReference type="ChEBI" id="CHEBI:15378"/>
        <dbReference type="ChEBI" id="CHEBI:28938"/>
        <dbReference type="ChEBI" id="CHEBI:30616"/>
        <dbReference type="ChEBI" id="CHEBI:37563"/>
        <dbReference type="ChEBI" id="CHEBI:43474"/>
        <dbReference type="ChEBI" id="CHEBI:46398"/>
        <dbReference type="ChEBI" id="CHEBI:456216"/>
    </reaction>
</comment>
<dbReference type="Pfam" id="PF00117">
    <property type="entry name" value="GATase"/>
    <property type="match status" value="1"/>
</dbReference>
<feature type="binding site" evidence="12">
    <location>
        <position position="72"/>
    </location>
    <ligand>
        <name>Mg(2+)</name>
        <dbReference type="ChEBI" id="CHEBI:18420"/>
    </ligand>
</feature>
<comment type="miscellaneous">
    <text evidence="12">CTPSs have evolved a hybrid strategy for distinguishing between UTP and CTP. The overlapping regions of the product feedback inhibitory and substrate sites recognize a common feature in both compounds, the triphosphate moiety. To differentiate isosteric substrate and product pyrimidine rings, an additional pocket far from the expected kinase/ligase catalytic site, specifically recognizes the cytosine and ribose portions of the product inhibitor.</text>
</comment>
<evidence type="ECO:0000313" key="16">
    <source>
        <dbReference type="Proteomes" id="UP000077654"/>
    </source>
</evidence>
<dbReference type="GO" id="GO:0005829">
    <property type="term" value="C:cytosol"/>
    <property type="evidence" value="ECO:0007669"/>
    <property type="project" value="TreeGrafter"/>
</dbReference>
<evidence type="ECO:0000256" key="8">
    <source>
        <dbReference type="ARBA" id="ARBA00022962"/>
    </source>
</evidence>
<dbReference type="GO" id="GO:0097268">
    <property type="term" value="C:cytoophidium"/>
    <property type="evidence" value="ECO:0007669"/>
    <property type="project" value="UniProtKB-ARBA"/>
</dbReference>
<evidence type="ECO:0000259" key="14">
    <source>
        <dbReference type="Pfam" id="PF06418"/>
    </source>
</evidence>
<dbReference type="InterPro" id="IPR029062">
    <property type="entry name" value="Class_I_gatase-like"/>
</dbReference>
<feature type="binding site" evidence="12">
    <location>
        <position position="352"/>
    </location>
    <ligand>
        <name>L-glutamine</name>
        <dbReference type="ChEBI" id="CHEBI:58359"/>
    </ligand>
</feature>
<evidence type="ECO:0000256" key="4">
    <source>
        <dbReference type="ARBA" id="ARBA00022723"/>
    </source>
</evidence>
<feature type="domain" description="CTP synthase N-terminal" evidence="14">
    <location>
        <begin position="5"/>
        <end position="266"/>
    </location>
</feature>
<dbReference type="CDD" id="cd01746">
    <property type="entry name" value="GATase1_CTP_Synthase"/>
    <property type="match status" value="1"/>
</dbReference>
<dbReference type="GO" id="GO:0019856">
    <property type="term" value="P:pyrimidine nucleobase biosynthetic process"/>
    <property type="evidence" value="ECO:0007669"/>
    <property type="project" value="TreeGrafter"/>
</dbReference>
<feature type="binding site" evidence="12">
    <location>
        <begin position="239"/>
        <end position="241"/>
    </location>
    <ligand>
        <name>ATP</name>
        <dbReference type="ChEBI" id="CHEBI:30616"/>
    </ligand>
</feature>
<comment type="function">
    <text evidence="11 12">Catalyzes the ATP-dependent amination of UTP to CTP with either L-glutamine or ammonia as the source of nitrogen. Regulates intracellular CTP levels through interactions with the four ribonucleotide triphosphates.</text>
</comment>
<dbReference type="NCBIfam" id="TIGR00337">
    <property type="entry name" value="PyrG"/>
    <property type="match status" value="1"/>
</dbReference>
<evidence type="ECO:0000256" key="3">
    <source>
        <dbReference type="ARBA" id="ARBA00022598"/>
    </source>
</evidence>
<feature type="binding site" evidence="12">
    <location>
        <begin position="147"/>
        <end position="149"/>
    </location>
    <ligand>
        <name>CTP</name>
        <dbReference type="ChEBI" id="CHEBI:37563"/>
        <note>allosteric inhibitor</note>
    </ligand>
</feature>
<evidence type="ECO:0000259" key="13">
    <source>
        <dbReference type="Pfam" id="PF00117"/>
    </source>
</evidence>
<comment type="activity regulation">
    <text evidence="12">Allosterically activated by GTP, when glutamine is the substrate; GTP has no effect on the reaction when ammonia is the substrate. The allosteric effector GTP functions by stabilizing the protein conformation that binds the tetrahedral intermediate(s) formed during glutamine hydrolysis. Inhibited by the product CTP, via allosteric rather than competitive inhibition.</text>
</comment>
<evidence type="ECO:0000256" key="7">
    <source>
        <dbReference type="ARBA" id="ARBA00022842"/>
    </source>
</evidence>
<feature type="active site" evidence="12">
    <location>
        <position position="514"/>
    </location>
</feature>
<dbReference type="AlphaFoldDB" id="A0A172WDX2"/>
<keyword evidence="3 12" id="KW-0436">Ligase</keyword>
<dbReference type="GO" id="GO:0042802">
    <property type="term" value="F:identical protein binding"/>
    <property type="evidence" value="ECO:0007669"/>
    <property type="project" value="TreeGrafter"/>
</dbReference>
<dbReference type="EC" id="6.3.4.2" evidence="12"/>
<dbReference type="GO" id="GO:0044210">
    <property type="term" value="P:'de novo' CTP biosynthetic process"/>
    <property type="evidence" value="ECO:0007669"/>
    <property type="project" value="UniProtKB-UniRule"/>
</dbReference>
<evidence type="ECO:0000256" key="12">
    <source>
        <dbReference type="HAMAP-Rule" id="MF_01227"/>
    </source>
</evidence>
<dbReference type="Proteomes" id="UP000077654">
    <property type="component" value="Chromosome"/>
</dbReference>
<sequence length="546" mass="61514">MTTHYVFITGGVVSSLGKGITTASLAAILEARKLNVTIIKLDPYINIDPGTMSPIQHGEVFVTEDGAETDLDLGHYERFIRNKMTRKNNFTTGSIYAEVLKKERNGDYLGSTIQVIPHITNAIKNRILSCGRNKDIIFVEIGGTVGDIESLPFLEAIRQMAVDLGKRNTIYIHLTLVPYISVTGEIKTKPTQHSVKELLSIGIQPDILICRSKKTISISERKKIALFCNVSEKSVISLKDVKSIYTIPKLLSMQKVDNIICKHFKIFAPKANLSEWDQVVYNERNSKTEVTIGIVGKYVELPDSYKSVIEALKHAGLKNRVIIKIKLIDSRNVNILNLNAFELLHGILIPGGFGKNGINGKIISVQYAREKNIPFFGICLGMQIALIEFARNVVGLREANSTEFCPKCKYPVISLIQEQGKTSKRQKVKNNFQGTMRLGSQICHLKKNSLCKKIYGTDIILERHRHRYEVNNYFLKKIEKHGLFVTGISENKALVEIIELSNHIWFLACQFHPEFTSTPRDGHPLFSSFIKAALKYKNECNTNYQT</sequence>
<feature type="binding site" evidence="12">
    <location>
        <position position="467"/>
    </location>
    <ligand>
        <name>L-glutamine</name>
        <dbReference type="ChEBI" id="CHEBI:58359"/>
    </ligand>
</feature>
<dbReference type="GO" id="GO:0004359">
    <property type="term" value="F:glutaminase activity"/>
    <property type="evidence" value="ECO:0007669"/>
    <property type="project" value="RHEA"/>
</dbReference>
<dbReference type="NCBIfam" id="NF003792">
    <property type="entry name" value="PRK05380.1"/>
    <property type="match status" value="1"/>
</dbReference>
<dbReference type="Gene3D" id="3.40.50.880">
    <property type="match status" value="1"/>
</dbReference>
<keyword evidence="16" id="KW-1185">Reference proteome</keyword>
<dbReference type="GO" id="GO:0046872">
    <property type="term" value="F:metal ion binding"/>
    <property type="evidence" value="ECO:0007669"/>
    <property type="project" value="UniProtKB-KW"/>
</dbReference>
<dbReference type="InterPro" id="IPR017926">
    <property type="entry name" value="GATASE"/>
</dbReference>
<dbReference type="OrthoDB" id="9801107at2"/>
<feature type="active site" description="Nucleophile; for glutamine hydrolysis" evidence="12">
    <location>
        <position position="379"/>
    </location>
</feature>
<feature type="binding site" evidence="12">
    <location>
        <begin position="187"/>
        <end position="192"/>
    </location>
    <ligand>
        <name>UTP</name>
        <dbReference type="ChEBI" id="CHEBI:46398"/>
    </ligand>
</feature>
<evidence type="ECO:0000256" key="1">
    <source>
        <dbReference type="ARBA" id="ARBA00005171"/>
    </source>
</evidence>
<feature type="binding site" evidence="12">
    <location>
        <position position="403"/>
    </location>
    <ligand>
        <name>L-glutamine</name>
        <dbReference type="ChEBI" id="CHEBI:58359"/>
    </ligand>
</feature>
<dbReference type="InterPro" id="IPR027417">
    <property type="entry name" value="P-loop_NTPase"/>
</dbReference>
<keyword evidence="7 12" id="KW-0460">Magnesium</keyword>
<dbReference type="PANTHER" id="PTHR11550:SF0">
    <property type="entry name" value="CTP SYNTHASE-RELATED"/>
    <property type="match status" value="1"/>
</dbReference>
<dbReference type="InterPro" id="IPR004468">
    <property type="entry name" value="CTP_synthase"/>
</dbReference>
<dbReference type="HAMAP" id="MF_01227">
    <property type="entry name" value="PyrG"/>
    <property type="match status" value="1"/>
</dbReference>
<evidence type="ECO:0000256" key="6">
    <source>
        <dbReference type="ARBA" id="ARBA00022840"/>
    </source>
</evidence>
<dbReference type="InterPro" id="IPR033828">
    <property type="entry name" value="GATase1_CTP_Synthase"/>
</dbReference>
<dbReference type="CDD" id="cd03113">
    <property type="entry name" value="CTPS_N"/>
    <property type="match status" value="1"/>
</dbReference>
<feature type="binding site" evidence="12">
    <location>
        <position position="14"/>
    </location>
    <ligand>
        <name>CTP</name>
        <dbReference type="ChEBI" id="CHEBI:37563"/>
        <note>allosteric inhibitor</note>
    </ligand>
</feature>
<feature type="binding site" evidence="12">
    <location>
        <position position="140"/>
    </location>
    <ligand>
        <name>Mg(2+)</name>
        <dbReference type="ChEBI" id="CHEBI:18420"/>
    </ligand>
</feature>
<dbReference type="GO" id="GO:0005524">
    <property type="term" value="F:ATP binding"/>
    <property type="evidence" value="ECO:0007669"/>
    <property type="project" value="UniProtKB-KW"/>
</dbReference>
<feature type="binding site" evidence="12">
    <location>
        <position position="72"/>
    </location>
    <ligand>
        <name>ATP</name>
        <dbReference type="ChEBI" id="CHEBI:30616"/>
    </ligand>
</feature>
<dbReference type="SUPFAM" id="SSF52540">
    <property type="entry name" value="P-loop containing nucleoside triphosphate hydrolases"/>
    <property type="match status" value="1"/>
</dbReference>
<dbReference type="PATRIC" id="fig|118110.3.peg.380"/>
<dbReference type="UniPathway" id="UPA00159">
    <property type="reaction ID" value="UER00277"/>
</dbReference>
<feature type="domain" description="Glutamine amidotransferase" evidence="13">
    <location>
        <begin position="301"/>
        <end position="531"/>
    </location>
</feature>
<feature type="binding site" evidence="12">
    <location>
        <position position="223"/>
    </location>
    <ligand>
        <name>CTP</name>
        <dbReference type="ChEBI" id="CHEBI:37563"/>
        <note>allosteric inhibitor</note>
    </ligand>
</feature>
<evidence type="ECO:0000256" key="2">
    <source>
        <dbReference type="ARBA" id="ARBA00007533"/>
    </source>
</evidence>
<dbReference type="PANTHER" id="PTHR11550">
    <property type="entry name" value="CTP SYNTHASE"/>
    <property type="match status" value="1"/>
</dbReference>
<feature type="binding site" evidence="12">
    <location>
        <position position="223"/>
    </location>
    <ligand>
        <name>UTP</name>
        <dbReference type="ChEBI" id="CHEBI:46398"/>
    </ligand>
</feature>
<feature type="binding site" evidence="12">
    <location>
        <begin position="15"/>
        <end position="20"/>
    </location>
    <ligand>
        <name>ATP</name>
        <dbReference type="ChEBI" id="CHEBI:30616"/>
    </ligand>
</feature>
<comment type="similarity">
    <text evidence="2 12">Belongs to the CTP synthase family.</text>
</comment>
<evidence type="ECO:0000256" key="11">
    <source>
        <dbReference type="ARBA" id="ARBA00059148"/>
    </source>
</evidence>
<dbReference type="FunFam" id="3.40.50.880:FF:000002">
    <property type="entry name" value="CTP synthase"/>
    <property type="match status" value="1"/>
</dbReference>
<protein>
    <recommendedName>
        <fullName evidence="12">CTP synthase</fullName>
        <ecNumber evidence="12">6.3.4.2</ecNumber>
    </recommendedName>
    <alternativeName>
        <fullName evidence="12">Cytidine 5'-triphosphate synthase</fullName>
    </alternativeName>
    <alternativeName>
        <fullName evidence="12">Cytidine triphosphate synthetase</fullName>
        <shortName evidence="12">CTP synthetase</shortName>
        <shortName evidence="12">CTPS</shortName>
    </alternativeName>
    <alternativeName>
        <fullName evidence="12">UTP--ammonia ligase</fullName>
    </alternativeName>
</protein>
<evidence type="ECO:0000256" key="10">
    <source>
        <dbReference type="ARBA" id="ARBA00047781"/>
    </source>
</evidence>
<keyword evidence="4 12" id="KW-0479">Metal-binding</keyword>
<comment type="catalytic activity">
    <reaction evidence="10 12">
        <text>UTP + L-glutamine + ATP + H2O = CTP + L-glutamate + ADP + phosphate + 2 H(+)</text>
        <dbReference type="Rhea" id="RHEA:26426"/>
        <dbReference type="ChEBI" id="CHEBI:15377"/>
        <dbReference type="ChEBI" id="CHEBI:15378"/>
        <dbReference type="ChEBI" id="CHEBI:29985"/>
        <dbReference type="ChEBI" id="CHEBI:30616"/>
        <dbReference type="ChEBI" id="CHEBI:37563"/>
        <dbReference type="ChEBI" id="CHEBI:43474"/>
        <dbReference type="ChEBI" id="CHEBI:46398"/>
        <dbReference type="ChEBI" id="CHEBI:58359"/>
        <dbReference type="ChEBI" id="CHEBI:456216"/>
        <dbReference type="EC" id="6.3.4.2"/>
    </reaction>
</comment>
<comment type="caution">
    <text evidence="12">Lacks conserved residue(s) required for the propagation of feature annotation.</text>
</comment>
<dbReference type="STRING" id="118110.XW81_01915"/>